<reference evidence="3" key="1">
    <citation type="submission" date="2016-11" db="UniProtKB">
        <authorList>
            <consortium name="WormBaseParasite"/>
        </authorList>
    </citation>
    <scope>IDENTIFICATION</scope>
</reference>
<organism evidence="2 3">
    <name type="scientific">Steinernema glaseri</name>
    <dbReference type="NCBI Taxonomy" id="37863"/>
    <lineage>
        <taxon>Eukaryota</taxon>
        <taxon>Metazoa</taxon>
        <taxon>Ecdysozoa</taxon>
        <taxon>Nematoda</taxon>
        <taxon>Chromadorea</taxon>
        <taxon>Rhabditida</taxon>
        <taxon>Tylenchina</taxon>
        <taxon>Panagrolaimomorpha</taxon>
        <taxon>Strongyloidoidea</taxon>
        <taxon>Steinernematidae</taxon>
        <taxon>Steinernema</taxon>
    </lineage>
</organism>
<evidence type="ECO:0000313" key="2">
    <source>
        <dbReference type="Proteomes" id="UP000095287"/>
    </source>
</evidence>
<proteinExistence type="predicted"/>
<evidence type="ECO:0000313" key="3">
    <source>
        <dbReference type="WBParaSite" id="L893_g5178.t1"/>
    </source>
</evidence>
<name>A0A1I8AF81_9BILA</name>
<evidence type="ECO:0000256" key="1">
    <source>
        <dbReference type="SAM" id="MobiDB-lite"/>
    </source>
</evidence>
<sequence>FREEDSPKPDIAPSSSGNKSTVVGFARQTAERHCAKSRQATGEIVAGSPIKRTRSHAVPLMVLLVPTSEASCGRQICRPQEVPYEPS</sequence>
<keyword evidence="2" id="KW-1185">Reference proteome</keyword>
<dbReference type="WBParaSite" id="L893_g5178.t1">
    <property type="protein sequence ID" value="L893_g5178.t1"/>
    <property type="gene ID" value="L893_g5178"/>
</dbReference>
<dbReference type="AlphaFoldDB" id="A0A1I8AF81"/>
<feature type="region of interest" description="Disordered" evidence="1">
    <location>
        <begin position="1"/>
        <end position="21"/>
    </location>
</feature>
<accession>A0A1I8AF81</accession>
<dbReference type="Proteomes" id="UP000095287">
    <property type="component" value="Unplaced"/>
</dbReference>
<protein>
    <submittedName>
        <fullName evidence="3">Uncharacterized protein</fullName>
    </submittedName>
</protein>